<gene>
    <name evidence="7" type="ORF">DSM5745_06937</name>
</gene>
<keyword evidence="8" id="KW-1185">Reference proteome</keyword>
<evidence type="ECO:0000256" key="4">
    <source>
        <dbReference type="ARBA" id="ARBA00023242"/>
    </source>
</evidence>
<dbReference type="PANTHER" id="PTHR38111:SF11">
    <property type="entry name" value="TRANSCRIPTION FACTOR DOMAIN-CONTAINING PROTEIN-RELATED"/>
    <property type="match status" value="1"/>
</dbReference>
<dbReference type="Proteomes" id="UP000256690">
    <property type="component" value="Unassembled WGS sequence"/>
</dbReference>
<protein>
    <recommendedName>
        <fullName evidence="6">Zn(2)-C6 fungal-type domain-containing protein</fullName>
    </recommendedName>
</protein>
<dbReference type="CDD" id="cd00067">
    <property type="entry name" value="GAL4"/>
    <property type="match status" value="1"/>
</dbReference>
<evidence type="ECO:0000256" key="3">
    <source>
        <dbReference type="ARBA" id="ARBA00023163"/>
    </source>
</evidence>
<proteinExistence type="predicted"/>
<keyword evidence="2" id="KW-0238">DNA-binding</keyword>
<dbReference type="Gene3D" id="4.10.240.10">
    <property type="entry name" value="Zn(2)-C6 fungal-type DNA-binding domain"/>
    <property type="match status" value="1"/>
</dbReference>
<dbReference type="RefSeq" id="XP_026602043.1">
    <property type="nucleotide sequence ID" value="XM_026748953.1"/>
</dbReference>
<dbReference type="SMART" id="SM00066">
    <property type="entry name" value="GAL4"/>
    <property type="match status" value="1"/>
</dbReference>
<evidence type="ECO:0000313" key="8">
    <source>
        <dbReference type="Proteomes" id="UP000256690"/>
    </source>
</evidence>
<dbReference type="InterPro" id="IPR036864">
    <property type="entry name" value="Zn2-C6_fun-type_DNA-bd_sf"/>
</dbReference>
<sequence>MPGVPSGRGCDNCRKSKKKVGSDDPTADGPTPRYCDEAKPVCTRCARRGIECVGAGEKRYKFMEEGPAIARKRAAKSQANPVERKEVVRRVSVNPTNSAALLGQRLVAAVKPQTSLRYNLAWAFGGYLALIPRRLGINEALDAATDALVTAHQTFSSCKEITVPSLTKYSRALGALTRCLDNPRTASTTETLCAVNVLLLVQHILGPADWRWTGHAEGAAKILKARRSFAPRDRFEQILLMSLRGPVLFEGLFNPRIELTQEEWKELVVNELDANTPEGDMLLNLSQIRDILGRVKTNPDGLAGLLILQAEMRSLYTKTRKTCDVLRTELDLIENPGEKNPANPYGLPPTWLHALTQRSYGLAITIAMYMHYALVVMRAMDPETAADVNHLAFELISIAENAIQYRPFGAGYVIVGLIAAMMTVQNPSLRILLQSWFDDYRSDFNMPDLVKLGERENFDLLDPFGSREWPEGLAETEEHALYDPFLLEAPTAPEYEIPLVG</sequence>
<keyword evidence="3" id="KW-0804">Transcription</keyword>
<feature type="region of interest" description="Disordered" evidence="5">
    <location>
        <begin position="1"/>
        <end position="34"/>
    </location>
</feature>
<keyword evidence="1" id="KW-0805">Transcription regulation</keyword>
<dbReference type="EMBL" id="PVWQ01000008">
    <property type="protein sequence ID" value="RDW74275.1"/>
    <property type="molecule type" value="Genomic_DNA"/>
</dbReference>
<comment type="caution">
    <text evidence="7">The sequence shown here is derived from an EMBL/GenBank/DDBJ whole genome shotgun (WGS) entry which is preliminary data.</text>
</comment>
<evidence type="ECO:0000256" key="5">
    <source>
        <dbReference type="SAM" id="MobiDB-lite"/>
    </source>
</evidence>
<dbReference type="InterPro" id="IPR001138">
    <property type="entry name" value="Zn2Cys6_DnaBD"/>
</dbReference>
<dbReference type="OrthoDB" id="4314040at2759"/>
<keyword evidence="4" id="KW-0539">Nucleus</keyword>
<evidence type="ECO:0000313" key="7">
    <source>
        <dbReference type="EMBL" id="RDW74275.1"/>
    </source>
</evidence>
<organism evidence="7 8">
    <name type="scientific">Aspergillus mulundensis</name>
    <dbReference type="NCBI Taxonomy" id="1810919"/>
    <lineage>
        <taxon>Eukaryota</taxon>
        <taxon>Fungi</taxon>
        <taxon>Dikarya</taxon>
        <taxon>Ascomycota</taxon>
        <taxon>Pezizomycotina</taxon>
        <taxon>Eurotiomycetes</taxon>
        <taxon>Eurotiomycetidae</taxon>
        <taxon>Eurotiales</taxon>
        <taxon>Aspergillaceae</taxon>
        <taxon>Aspergillus</taxon>
        <taxon>Aspergillus subgen. Nidulantes</taxon>
    </lineage>
</organism>
<evidence type="ECO:0000256" key="2">
    <source>
        <dbReference type="ARBA" id="ARBA00023125"/>
    </source>
</evidence>
<dbReference type="GO" id="GO:0008270">
    <property type="term" value="F:zinc ion binding"/>
    <property type="evidence" value="ECO:0007669"/>
    <property type="project" value="InterPro"/>
</dbReference>
<dbReference type="InterPro" id="IPR053178">
    <property type="entry name" value="Osmoadaptation_assoc"/>
</dbReference>
<accession>A0A3D8RJQ4</accession>
<evidence type="ECO:0000256" key="1">
    <source>
        <dbReference type="ARBA" id="ARBA00023015"/>
    </source>
</evidence>
<dbReference type="GO" id="GO:0003677">
    <property type="term" value="F:DNA binding"/>
    <property type="evidence" value="ECO:0007669"/>
    <property type="project" value="UniProtKB-KW"/>
</dbReference>
<reference evidence="7 8" key="1">
    <citation type="journal article" date="2018" name="IMA Fungus">
        <title>IMA Genome-F 9: Draft genome sequence of Annulohypoxylon stygium, Aspergillus mulundensis, Berkeleyomyces basicola (syn. Thielaviopsis basicola), Ceratocystis smalleyi, two Cercospora beticola strains, Coleophoma cylindrospora, Fusarium fracticaudum, Phialophora cf. hyalina, and Morchella septimelata.</title>
        <authorList>
            <person name="Wingfield B.D."/>
            <person name="Bills G.F."/>
            <person name="Dong Y."/>
            <person name="Huang W."/>
            <person name="Nel W.J."/>
            <person name="Swalarsk-Parry B.S."/>
            <person name="Vaghefi N."/>
            <person name="Wilken P.M."/>
            <person name="An Z."/>
            <person name="de Beer Z.W."/>
            <person name="De Vos L."/>
            <person name="Chen L."/>
            <person name="Duong T.A."/>
            <person name="Gao Y."/>
            <person name="Hammerbacher A."/>
            <person name="Kikkert J.R."/>
            <person name="Li Y."/>
            <person name="Li H."/>
            <person name="Li K."/>
            <person name="Li Q."/>
            <person name="Liu X."/>
            <person name="Ma X."/>
            <person name="Naidoo K."/>
            <person name="Pethybridge S.J."/>
            <person name="Sun J."/>
            <person name="Steenkamp E.T."/>
            <person name="van der Nest M.A."/>
            <person name="van Wyk S."/>
            <person name="Wingfield M.J."/>
            <person name="Xiong C."/>
            <person name="Yue Q."/>
            <person name="Zhang X."/>
        </authorList>
    </citation>
    <scope>NUCLEOTIDE SEQUENCE [LARGE SCALE GENOMIC DNA]</scope>
    <source>
        <strain evidence="7 8">DSM 5745</strain>
    </source>
</reference>
<dbReference type="GeneID" id="38117307"/>
<dbReference type="STRING" id="1810919.A0A3D8RJQ4"/>
<dbReference type="GO" id="GO:0000981">
    <property type="term" value="F:DNA-binding transcription factor activity, RNA polymerase II-specific"/>
    <property type="evidence" value="ECO:0007669"/>
    <property type="project" value="InterPro"/>
</dbReference>
<dbReference type="AlphaFoldDB" id="A0A3D8RJQ4"/>
<evidence type="ECO:0000259" key="6">
    <source>
        <dbReference type="SMART" id="SM00066"/>
    </source>
</evidence>
<feature type="domain" description="Zn(2)-C6 fungal-type" evidence="6">
    <location>
        <begin position="4"/>
        <end position="63"/>
    </location>
</feature>
<dbReference type="PANTHER" id="PTHR38111">
    <property type="entry name" value="ZN(2)-C6 FUNGAL-TYPE DOMAIN-CONTAINING PROTEIN-RELATED"/>
    <property type="match status" value="1"/>
</dbReference>
<name>A0A3D8RJQ4_9EURO</name>